<evidence type="ECO:0000313" key="7">
    <source>
        <dbReference type="EMBL" id="RFU94129.1"/>
    </source>
</evidence>
<sequence>MKKILVVASLLLVVSSALVFGQAQAETGKKSYVFAANCAWPPLEFVDENGDIVGFEIDLVNEIAKINNVDISIVNVAWEGIFAGLANGAYDAVASGVSVTEERKAIMDFSTPILVVTQAILAPVSNTSLSNTASLNNKTVGVQLGTTGHIFLDDFDKSRNDFSVNIKAYDEVGFAIEDMLNGNLDAVVTDSVIASDYVMTNENYASKLKITGSASDLGEPEPIAIAALKGNTEVMNLVNNGLKTMEENGTMDALKKKWGII</sequence>
<reference evidence="7 8" key="2">
    <citation type="submission" date="2018-09" db="EMBL/GenBank/DDBJ databases">
        <title>Genome of Sphaerochaeta halotolerans strain 4-11.</title>
        <authorList>
            <person name="Nazina T.N."/>
            <person name="Sokolova D.S."/>
        </authorList>
    </citation>
    <scope>NUCLEOTIDE SEQUENCE [LARGE SCALE GENOMIC DNA]</scope>
    <source>
        <strain evidence="7 8">4-11</strain>
    </source>
</reference>
<dbReference type="EMBL" id="QUWK01000012">
    <property type="protein sequence ID" value="RFU94129.1"/>
    <property type="molecule type" value="Genomic_DNA"/>
</dbReference>
<dbReference type="GO" id="GO:0030313">
    <property type="term" value="C:cell envelope"/>
    <property type="evidence" value="ECO:0007669"/>
    <property type="project" value="UniProtKB-SubCell"/>
</dbReference>
<evidence type="ECO:0000256" key="3">
    <source>
        <dbReference type="ARBA" id="ARBA00022729"/>
    </source>
</evidence>
<dbReference type="Gene3D" id="3.40.190.10">
    <property type="entry name" value="Periplasmic binding protein-like II"/>
    <property type="match status" value="2"/>
</dbReference>
<comment type="subcellular location">
    <subcellularLocation>
        <location evidence="1">Cell envelope</location>
    </subcellularLocation>
</comment>
<dbReference type="Proteomes" id="UP000264002">
    <property type="component" value="Unassembled WGS sequence"/>
</dbReference>
<feature type="domain" description="Solute-binding protein family 3/N-terminal" evidence="6">
    <location>
        <begin position="31"/>
        <end position="261"/>
    </location>
</feature>
<comment type="caution">
    <text evidence="7">The sequence shown here is derived from an EMBL/GenBank/DDBJ whole genome shotgun (WGS) entry which is preliminary data.</text>
</comment>
<organism evidence="7 8">
    <name type="scientific">Sphaerochaeta halotolerans</name>
    <dbReference type="NCBI Taxonomy" id="2293840"/>
    <lineage>
        <taxon>Bacteria</taxon>
        <taxon>Pseudomonadati</taxon>
        <taxon>Spirochaetota</taxon>
        <taxon>Spirochaetia</taxon>
        <taxon>Spirochaetales</taxon>
        <taxon>Sphaerochaetaceae</taxon>
        <taxon>Sphaerochaeta</taxon>
    </lineage>
</organism>
<name>A0A372MEB1_9SPIR</name>
<dbReference type="AlphaFoldDB" id="A0A372MEB1"/>
<gene>
    <name evidence="7" type="ORF">DYP60_11015</name>
</gene>
<accession>A0A372MEB1</accession>
<dbReference type="SUPFAM" id="SSF53850">
    <property type="entry name" value="Periplasmic binding protein-like II"/>
    <property type="match status" value="1"/>
</dbReference>
<protein>
    <submittedName>
        <fullName evidence="7">Basic amino acid ABC transporter substrate-binding protein</fullName>
    </submittedName>
</protein>
<evidence type="ECO:0000313" key="8">
    <source>
        <dbReference type="Proteomes" id="UP000264002"/>
    </source>
</evidence>
<keyword evidence="8" id="KW-1185">Reference proteome</keyword>
<comment type="similarity">
    <text evidence="2 4">Belongs to the bacterial solute-binding protein 3 family.</text>
</comment>
<evidence type="ECO:0000256" key="5">
    <source>
        <dbReference type="SAM" id="SignalP"/>
    </source>
</evidence>
<feature type="chain" id="PRO_5016712700" evidence="5">
    <location>
        <begin position="26"/>
        <end position="261"/>
    </location>
</feature>
<evidence type="ECO:0000256" key="4">
    <source>
        <dbReference type="RuleBase" id="RU003744"/>
    </source>
</evidence>
<dbReference type="InterPro" id="IPR001638">
    <property type="entry name" value="Solute-binding_3/MltF_N"/>
</dbReference>
<dbReference type="RefSeq" id="WP_117331066.1">
    <property type="nucleotide sequence ID" value="NZ_QUWK01000012.1"/>
</dbReference>
<dbReference type="Pfam" id="PF00497">
    <property type="entry name" value="SBP_bac_3"/>
    <property type="match status" value="1"/>
</dbReference>
<dbReference type="PANTHER" id="PTHR35936">
    <property type="entry name" value="MEMBRANE-BOUND LYTIC MUREIN TRANSGLYCOSYLASE F"/>
    <property type="match status" value="1"/>
</dbReference>
<proteinExistence type="inferred from homology"/>
<evidence type="ECO:0000256" key="1">
    <source>
        <dbReference type="ARBA" id="ARBA00004196"/>
    </source>
</evidence>
<dbReference type="InterPro" id="IPR018313">
    <property type="entry name" value="SBP_3_CS"/>
</dbReference>
<reference evidence="8" key="1">
    <citation type="submission" date="2018-08" db="EMBL/GenBank/DDBJ databases">
        <authorList>
            <person name="Grouzdev D.S."/>
            <person name="Krutkina M.S."/>
        </authorList>
    </citation>
    <scope>NUCLEOTIDE SEQUENCE [LARGE SCALE GENOMIC DNA]</scope>
    <source>
        <strain evidence="8">4-11</strain>
    </source>
</reference>
<feature type="signal peptide" evidence="5">
    <location>
        <begin position="1"/>
        <end position="25"/>
    </location>
</feature>
<evidence type="ECO:0000256" key="2">
    <source>
        <dbReference type="ARBA" id="ARBA00010333"/>
    </source>
</evidence>
<evidence type="ECO:0000259" key="6">
    <source>
        <dbReference type="SMART" id="SM00062"/>
    </source>
</evidence>
<dbReference type="SMART" id="SM00062">
    <property type="entry name" value="PBPb"/>
    <property type="match status" value="1"/>
</dbReference>
<dbReference type="PANTHER" id="PTHR35936:SF17">
    <property type="entry name" value="ARGININE-BINDING EXTRACELLULAR PROTEIN ARTP"/>
    <property type="match status" value="1"/>
</dbReference>
<keyword evidence="3 5" id="KW-0732">Signal</keyword>
<dbReference type="PROSITE" id="PS01039">
    <property type="entry name" value="SBP_BACTERIAL_3"/>
    <property type="match status" value="1"/>
</dbReference>